<evidence type="ECO:0000313" key="2">
    <source>
        <dbReference type="EMBL" id="GAI95961.1"/>
    </source>
</evidence>
<feature type="transmembrane region" description="Helical" evidence="1">
    <location>
        <begin position="115"/>
        <end position="134"/>
    </location>
</feature>
<keyword evidence="1" id="KW-0472">Membrane</keyword>
<protein>
    <submittedName>
        <fullName evidence="2">Uncharacterized protein</fullName>
    </submittedName>
</protein>
<feature type="non-terminal residue" evidence="2">
    <location>
        <position position="1"/>
    </location>
</feature>
<dbReference type="AlphaFoldDB" id="X1TX91"/>
<feature type="transmembrane region" description="Helical" evidence="1">
    <location>
        <begin position="146"/>
        <end position="164"/>
    </location>
</feature>
<feature type="transmembrane region" description="Helical" evidence="1">
    <location>
        <begin position="235"/>
        <end position="257"/>
    </location>
</feature>
<accession>X1TX91</accession>
<feature type="transmembrane region" description="Helical" evidence="1">
    <location>
        <begin position="176"/>
        <end position="196"/>
    </location>
</feature>
<sequence length="275" mass="31722">IHIARKREVFNERIIMLGLASLPLGFAFSMFFIFIKVLQLPGDFSGITFYGVYEDNLLYALFGKLSYISFGIGGMFFVLAFEIIIKRTKYLLTITFIIIIAIEAFPLDFEITRFVFNYFLIPALMLSVPLVLYLYTKWSHLEFKAVSSFLLFGFILFMISLILAERAHKMLNVYPLILSPLLFLLGCGIIILPIIIDPKVISRALTYWILFAILTFPFVIIMIVIDIVIGSSKNFNQWLTLVFIIAFLIVLIIYFFIIKDIRSEIILVSQKTRKA</sequence>
<proteinExistence type="predicted"/>
<name>X1TX91_9ZZZZ</name>
<feature type="transmembrane region" description="Helical" evidence="1">
    <location>
        <begin position="90"/>
        <end position="109"/>
    </location>
</feature>
<keyword evidence="1" id="KW-1133">Transmembrane helix</keyword>
<dbReference type="EMBL" id="BARW01019494">
    <property type="protein sequence ID" value="GAI95961.1"/>
    <property type="molecule type" value="Genomic_DNA"/>
</dbReference>
<feature type="non-terminal residue" evidence="2">
    <location>
        <position position="275"/>
    </location>
</feature>
<feature type="transmembrane region" description="Helical" evidence="1">
    <location>
        <begin position="57"/>
        <end position="78"/>
    </location>
</feature>
<feature type="transmembrane region" description="Helical" evidence="1">
    <location>
        <begin position="14"/>
        <end position="37"/>
    </location>
</feature>
<keyword evidence="1" id="KW-0812">Transmembrane</keyword>
<organism evidence="2">
    <name type="scientific">marine sediment metagenome</name>
    <dbReference type="NCBI Taxonomy" id="412755"/>
    <lineage>
        <taxon>unclassified sequences</taxon>
        <taxon>metagenomes</taxon>
        <taxon>ecological metagenomes</taxon>
    </lineage>
</organism>
<feature type="transmembrane region" description="Helical" evidence="1">
    <location>
        <begin position="208"/>
        <end position="229"/>
    </location>
</feature>
<evidence type="ECO:0000256" key="1">
    <source>
        <dbReference type="SAM" id="Phobius"/>
    </source>
</evidence>
<gene>
    <name evidence="2" type="ORF">S12H4_33125</name>
</gene>
<reference evidence="2" key="1">
    <citation type="journal article" date="2014" name="Front. Microbiol.">
        <title>High frequency of phylogenetically diverse reductive dehalogenase-homologous genes in deep subseafloor sedimentary metagenomes.</title>
        <authorList>
            <person name="Kawai M."/>
            <person name="Futagami T."/>
            <person name="Toyoda A."/>
            <person name="Takaki Y."/>
            <person name="Nishi S."/>
            <person name="Hori S."/>
            <person name="Arai W."/>
            <person name="Tsubouchi T."/>
            <person name="Morono Y."/>
            <person name="Uchiyama I."/>
            <person name="Ito T."/>
            <person name="Fujiyama A."/>
            <person name="Inagaki F."/>
            <person name="Takami H."/>
        </authorList>
    </citation>
    <scope>NUCLEOTIDE SEQUENCE</scope>
    <source>
        <strain evidence="2">Expedition CK06-06</strain>
    </source>
</reference>
<comment type="caution">
    <text evidence="2">The sequence shown here is derived from an EMBL/GenBank/DDBJ whole genome shotgun (WGS) entry which is preliminary data.</text>
</comment>